<evidence type="ECO:0000259" key="4">
    <source>
        <dbReference type="SMART" id="SM00485"/>
    </source>
</evidence>
<dbReference type="InterPro" id="IPR006085">
    <property type="entry name" value="XPG_DNA_repair_N"/>
</dbReference>
<dbReference type="Proteomes" id="UP001591681">
    <property type="component" value="Unassembled WGS sequence"/>
</dbReference>
<dbReference type="SUPFAM" id="SSF88723">
    <property type="entry name" value="PIN domain-like"/>
    <property type="match status" value="1"/>
</dbReference>
<dbReference type="Pfam" id="PF00752">
    <property type="entry name" value="XPG_N"/>
    <property type="match status" value="1"/>
</dbReference>
<dbReference type="AlphaFoldDB" id="A0ABD1JBY0"/>
<dbReference type="PANTHER" id="PTHR15665">
    <property type="entry name" value="ASTEROID PROTEIN"/>
    <property type="match status" value="1"/>
</dbReference>
<dbReference type="InterPro" id="IPR039436">
    <property type="entry name" value="Asteroid_dom"/>
</dbReference>
<comment type="similarity">
    <text evidence="1">Belongs to the asteroid family.</text>
</comment>
<protein>
    <recommendedName>
        <fullName evidence="4">XPG N-terminal domain-containing protein</fullName>
    </recommendedName>
</protein>
<evidence type="ECO:0000256" key="3">
    <source>
        <dbReference type="SAM" id="MobiDB-lite"/>
    </source>
</evidence>
<comment type="caution">
    <text evidence="5">The sequence shown here is derived from an EMBL/GenBank/DDBJ whole genome shotgun (WGS) entry which is preliminary data.</text>
</comment>
<name>A0ABD1JBY0_9TELE</name>
<feature type="compositionally biased region" description="Basic and acidic residues" evidence="3">
    <location>
        <begin position="690"/>
        <end position="699"/>
    </location>
</feature>
<evidence type="ECO:0000256" key="2">
    <source>
        <dbReference type="SAM" id="Coils"/>
    </source>
</evidence>
<feature type="compositionally biased region" description="Acidic residues" evidence="3">
    <location>
        <begin position="644"/>
        <end position="653"/>
    </location>
</feature>
<keyword evidence="2" id="KW-0175">Coiled coil</keyword>
<dbReference type="Gene3D" id="3.40.50.1010">
    <property type="entry name" value="5'-nuclease"/>
    <property type="match status" value="1"/>
</dbReference>
<evidence type="ECO:0000313" key="6">
    <source>
        <dbReference type="Proteomes" id="UP001591681"/>
    </source>
</evidence>
<dbReference type="InterPro" id="IPR029060">
    <property type="entry name" value="PIN-like_dom_sf"/>
</dbReference>
<dbReference type="EMBL" id="JBHFQA010000017">
    <property type="protein sequence ID" value="KAL2084686.1"/>
    <property type="molecule type" value="Genomic_DNA"/>
</dbReference>
<gene>
    <name evidence="5" type="ORF">ACEWY4_020204</name>
</gene>
<proteinExistence type="inferred from homology"/>
<evidence type="ECO:0000256" key="1">
    <source>
        <dbReference type="ARBA" id="ARBA00007398"/>
    </source>
</evidence>
<feature type="region of interest" description="Disordered" evidence="3">
    <location>
        <begin position="640"/>
        <end position="699"/>
    </location>
</feature>
<accession>A0ABD1JBY0</accession>
<dbReference type="PANTHER" id="PTHR15665:SF1">
    <property type="entry name" value="PROTEIN ASTEROID HOMOLOG 1"/>
    <property type="match status" value="1"/>
</dbReference>
<keyword evidence="6" id="KW-1185">Reference proteome</keyword>
<dbReference type="SMART" id="SM00485">
    <property type="entry name" value="XPGN"/>
    <property type="match status" value="1"/>
</dbReference>
<dbReference type="InterPro" id="IPR026832">
    <property type="entry name" value="Asteroid"/>
</dbReference>
<evidence type="ECO:0000313" key="5">
    <source>
        <dbReference type="EMBL" id="KAL2084686.1"/>
    </source>
</evidence>
<dbReference type="Pfam" id="PF12813">
    <property type="entry name" value="XPG_I_2"/>
    <property type="match status" value="1"/>
</dbReference>
<feature type="coiled-coil region" evidence="2">
    <location>
        <begin position="262"/>
        <end position="289"/>
    </location>
</feature>
<sequence length="699" mass="78931">MGVQGLMSYIGENHTFLKNCQFKGSKLVIDGSNLCYSLYRGQDCDIKHGGDYYAFEIVIKNFFRALKTCNIEPYVILDGGSDHTDKKLETLNQRAQDRIKNGRDIALGRKHGGSIKPVLLKSVFKEILTRLKVPFVQCMEEADWETAALAHQWNCPVLSDDSDFFVFRLKAGFLPITHFQWQRVSTQKFIPAKKFIISNFCKCFNNMKIELVPLFAALAGNDYIKLERMSVSFKWEQFSSLSGFHARIDGILWWLSGFPGPKKAIKALLDSLQDQKATVKEALTACQREYQLAKSSLAQFFLSGLPPSKLPPELEILPAWMRKPLSEGRLSAIVIDALVLQRVRLGPQIENFDLPSSNVISRPIRQVLYGLLLAEQKQRDDRRPTGTQVTPGECYVEEYDREGLSLTSVWVKAACPFSGKNLHLETLNQAPHKTRLQVLRDALGMTKPIPTSIAAKFQLAVCVTCYWLSRADPQPRMEHLWALLLGFVFGELSGRHKGETGIALVWNKLNNLRQSCMVGRRLDLEVAHTYSQWQACLYASYKLNRLLCRALPEPELARLYCGPLVHQAALRLSRGMSPESLLSAGPLPTQLFVDLQNAVLDCLDADVLDRLQKALRPKHSPRHRRTKSVGSVGELAVQLNHLDVEDENEDEDDGGRGGRSKTDDEDGQLYGAACHIRTRHKKKRSNLDALNKRDRVSWA</sequence>
<reference evidence="5 6" key="1">
    <citation type="submission" date="2024-09" db="EMBL/GenBank/DDBJ databases">
        <title>A chromosome-level genome assembly of Gray's grenadier anchovy, Coilia grayii.</title>
        <authorList>
            <person name="Fu Z."/>
        </authorList>
    </citation>
    <scope>NUCLEOTIDE SEQUENCE [LARGE SCALE GENOMIC DNA]</scope>
    <source>
        <strain evidence="5">G4</strain>
        <tissue evidence="5">Muscle</tissue>
    </source>
</reference>
<organism evidence="5 6">
    <name type="scientific">Coilia grayii</name>
    <name type="common">Gray's grenadier anchovy</name>
    <dbReference type="NCBI Taxonomy" id="363190"/>
    <lineage>
        <taxon>Eukaryota</taxon>
        <taxon>Metazoa</taxon>
        <taxon>Chordata</taxon>
        <taxon>Craniata</taxon>
        <taxon>Vertebrata</taxon>
        <taxon>Euteleostomi</taxon>
        <taxon>Actinopterygii</taxon>
        <taxon>Neopterygii</taxon>
        <taxon>Teleostei</taxon>
        <taxon>Clupei</taxon>
        <taxon>Clupeiformes</taxon>
        <taxon>Clupeoidei</taxon>
        <taxon>Engraulidae</taxon>
        <taxon>Coilinae</taxon>
        <taxon>Coilia</taxon>
    </lineage>
</organism>
<feature type="domain" description="XPG N-terminal" evidence="4">
    <location>
        <begin position="1"/>
        <end position="101"/>
    </location>
</feature>